<dbReference type="PANTHER" id="PTHR30055:SF223">
    <property type="entry name" value="HTH-TYPE TRANSCRIPTIONAL REGULATOR UIDR"/>
    <property type="match status" value="1"/>
</dbReference>
<keyword evidence="3" id="KW-0804">Transcription</keyword>
<dbReference type="InterPro" id="IPR050109">
    <property type="entry name" value="HTH-type_TetR-like_transc_reg"/>
</dbReference>
<feature type="domain" description="HTH tetR-type" evidence="6">
    <location>
        <begin position="12"/>
        <end position="72"/>
    </location>
</feature>
<evidence type="ECO:0000256" key="3">
    <source>
        <dbReference type="ARBA" id="ARBA00023163"/>
    </source>
</evidence>
<proteinExistence type="predicted"/>
<evidence type="ECO:0000256" key="5">
    <source>
        <dbReference type="SAM" id="Phobius"/>
    </source>
</evidence>
<keyword evidence="5" id="KW-0812">Transmembrane</keyword>
<dbReference type="SUPFAM" id="SSF46689">
    <property type="entry name" value="Homeodomain-like"/>
    <property type="match status" value="1"/>
</dbReference>
<comment type="caution">
    <text evidence="7">The sequence shown here is derived from an EMBL/GenBank/DDBJ whole genome shotgun (WGS) entry which is preliminary data.</text>
</comment>
<protein>
    <submittedName>
        <fullName evidence="7">TetR/AcrR family transcriptional regulator</fullName>
    </submittedName>
</protein>
<dbReference type="Proteomes" id="UP001259572">
    <property type="component" value="Unassembled WGS sequence"/>
</dbReference>
<name>A0ABU3Q411_9SPHN</name>
<dbReference type="PRINTS" id="PR00455">
    <property type="entry name" value="HTHTETR"/>
</dbReference>
<reference evidence="7 8" key="1">
    <citation type="submission" date="2023-05" db="EMBL/GenBank/DDBJ databases">
        <authorList>
            <person name="Guo Y."/>
        </authorList>
    </citation>
    <scope>NUCLEOTIDE SEQUENCE [LARGE SCALE GENOMIC DNA]</scope>
    <source>
        <strain evidence="7 8">GR2756</strain>
    </source>
</reference>
<keyword evidence="1" id="KW-0805">Transcription regulation</keyword>
<dbReference type="SUPFAM" id="SSF48498">
    <property type="entry name" value="Tetracyclin repressor-like, C-terminal domain"/>
    <property type="match status" value="1"/>
</dbReference>
<dbReference type="InterPro" id="IPR011075">
    <property type="entry name" value="TetR_C"/>
</dbReference>
<dbReference type="Pfam" id="PF00440">
    <property type="entry name" value="TetR_N"/>
    <property type="match status" value="1"/>
</dbReference>
<sequence length="203" mass="22319">MRAKRTRAQQTDERRLAIVAAALDAFVESGFEATKISDVAARAGVAKGTVYLHFADKEALFEAIVRDALSPVVQGIGAISTDGVASVRSLFEAFALPLMLDIVESRRGDVLRLLISEGRRFPRLAEFYHAEILTPAKAHIQRLLCKAVENGELRNPGLAEYPLLVAAPMLMSVIWAGLFQRLDPIDFEALFRTHLDTLFMPGA</sequence>
<accession>A0ABU3Q411</accession>
<evidence type="ECO:0000256" key="1">
    <source>
        <dbReference type="ARBA" id="ARBA00023015"/>
    </source>
</evidence>
<dbReference type="PANTHER" id="PTHR30055">
    <property type="entry name" value="HTH-TYPE TRANSCRIPTIONAL REGULATOR RUTR"/>
    <property type="match status" value="1"/>
</dbReference>
<dbReference type="RefSeq" id="WP_315723924.1">
    <property type="nucleotide sequence ID" value="NZ_JAVUPU010000002.1"/>
</dbReference>
<gene>
    <name evidence="7" type="ORF">RQX22_04135</name>
</gene>
<evidence type="ECO:0000256" key="2">
    <source>
        <dbReference type="ARBA" id="ARBA00023125"/>
    </source>
</evidence>
<dbReference type="InterPro" id="IPR036271">
    <property type="entry name" value="Tet_transcr_reg_TetR-rel_C_sf"/>
</dbReference>
<dbReference type="InterPro" id="IPR009057">
    <property type="entry name" value="Homeodomain-like_sf"/>
</dbReference>
<dbReference type="InterPro" id="IPR001647">
    <property type="entry name" value="HTH_TetR"/>
</dbReference>
<feature type="DNA-binding region" description="H-T-H motif" evidence="4">
    <location>
        <begin position="35"/>
        <end position="54"/>
    </location>
</feature>
<keyword evidence="5" id="KW-0472">Membrane</keyword>
<evidence type="ECO:0000313" key="8">
    <source>
        <dbReference type="Proteomes" id="UP001259572"/>
    </source>
</evidence>
<keyword evidence="2 4" id="KW-0238">DNA-binding</keyword>
<feature type="transmembrane region" description="Helical" evidence="5">
    <location>
        <begin position="161"/>
        <end position="179"/>
    </location>
</feature>
<evidence type="ECO:0000313" key="7">
    <source>
        <dbReference type="EMBL" id="MDT9598139.1"/>
    </source>
</evidence>
<keyword evidence="8" id="KW-1185">Reference proteome</keyword>
<dbReference type="Pfam" id="PF16859">
    <property type="entry name" value="TetR_C_11"/>
    <property type="match status" value="1"/>
</dbReference>
<evidence type="ECO:0000256" key="4">
    <source>
        <dbReference type="PROSITE-ProRule" id="PRU00335"/>
    </source>
</evidence>
<dbReference type="PROSITE" id="PS50977">
    <property type="entry name" value="HTH_TETR_2"/>
    <property type="match status" value="1"/>
</dbReference>
<keyword evidence="5" id="KW-1133">Transmembrane helix</keyword>
<organism evidence="7 8">
    <name type="scientific">Sphingosinicella rhizophila</name>
    <dbReference type="NCBI Taxonomy" id="3050082"/>
    <lineage>
        <taxon>Bacteria</taxon>
        <taxon>Pseudomonadati</taxon>
        <taxon>Pseudomonadota</taxon>
        <taxon>Alphaproteobacteria</taxon>
        <taxon>Sphingomonadales</taxon>
        <taxon>Sphingosinicellaceae</taxon>
        <taxon>Sphingosinicella</taxon>
    </lineage>
</organism>
<dbReference type="Gene3D" id="1.10.357.10">
    <property type="entry name" value="Tetracycline Repressor, domain 2"/>
    <property type="match status" value="1"/>
</dbReference>
<dbReference type="EMBL" id="JAVUPU010000002">
    <property type="protein sequence ID" value="MDT9598139.1"/>
    <property type="molecule type" value="Genomic_DNA"/>
</dbReference>
<evidence type="ECO:0000259" key="6">
    <source>
        <dbReference type="PROSITE" id="PS50977"/>
    </source>
</evidence>